<sequence>MTLLWCCRRLKIRPLLRFAVAAVLIWGALPSVSVYAETKIVPWGSVRERYDSNVWRRPKDLLRDAQGNAPQLHDFVTTVNGGLALRHESRDIEADLQVGGNYNKFVTNTDLDFFGANLNGTVGLDRWVDQYVRGARLGVTQNLIYTPEQSFGRSAAVDDFEGGLLTFRRSRLLNTTAFNGSYPLSRDASLEGGYTFGLRRVTRGTDGGVEAIATFFNTMTHTWFGGPRYNLTRNDSVAALYRQTFFTQERSEGGRTFSGNIITLEGDYTKVFPEWTFTVRGGVTFVEPVGRTFPSGSIHVTTKPERDTVLDLTLSRDAKPSFFLQGGSRINNRAQASIRHRIYERLSVSGSGGYALSQFFPNTDAQFQIVTGASRLEYKLTRNISGELFYMFNHVSTEGTALEYQVSRHQVGFMLSVMLESLGESLGFD</sequence>
<dbReference type="AlphaFoldDB" id="A0A0S4LAR0"/>
<reference evidence="2" key="1">
    <citation type="submission" date="2015-10" db="EMBL/GenBank/DDBJ databases">
        <authorList>
            <person name="Luecker S."/>
            <person name="Luecker S."/>
        </authorList>
    </citation>
    <scope>NUCLEOTIDE SEQUENCE [LARGE SCALE GENOMIC DNA]</scope>
</reference>
<dbReference type="STRING" id="1742973.COMA2_160058"/>
<dbReference type="Pfam" id="PF10082">
    <property type="entry name" value="BBP2_2"/>
    <property type="match status" value="1"/>
</dbReference>
<evidence type="ECO:0000313" key="2">
    <source>
        <dbReference type="Proteomes" id="UP000198736"/>
    </source>
</evidence>
<dbReference type="InterPro" id="IPR018759">
    <property type="entry name" value="BBP2_2"/>
</dbReference>
<dbReference type="EMBL" id="CZPZ01000008">
    <property type="protein sequence ID" value="CUS34255.1"/>
    <property type="molecule type" value="Genomic_DNA"/>
</dbReference>
<proteinExistence type="predicted"/>
<organism evidence="1 2">
    <name type="scientific">Candidatus Nitrospira nitrificans</name>
    <dbReference type="NCBI Taxonomy" id="1742973"/>
    <lineage>
        <taxon>Bacteria</taxon>
        <taxon>Pseudomonadati</taxon>
        <taxon>Nitrospirota</taxon>
        <taxon>Nitrospiria</taxon>
        <taxon>Nitrospirales</taxon>
        <taxon>Nitrospiraceae</taxon>
        <taxon>Nitrospira</taxon>
    </lineage>
</organism>
<evidence type="ECO:0000313" key="1">
    <source>
        <dbReference type="EMBL" id="CUS34255.1"/>
    </source>
</evidence>
<gene>
    <name evidence="1" type="ORF">COMA2_160058</name>
</gene>
<keyword evidence="2" id="KW-1185">Reference proteome</keyword>
<protein>
    <submittedName>
        <fullName evidence="1">Uncharacterized protein</fullName>
    </submittedName>
</protein>
<dbReference type="Proteomes" id="UP000198736">
    <property type="component" value="Unassembled WGS sequence"/>
</dbReference>
<name>A0A0S4LAR0_9BACT</name>
<accession>A0A0S4LAR0</accession>